<keyword evidence="3" id="KW-1185">Reference proteome</keyword>
<keyword evidence="1" id="KW-0472">Membrane</keyword>
<dbReference type="RefSeq" id="WP_301857274.1">
    <property type="nucleotide sequence ID" value="NZ_JAUJWU010000005.1"/>
</dbReference>
<evidence type="ECO:0000313" key="2">
    <source>
        <dbReference type="EMBL" id="MDN7246926.1"/>
    </source>
</evidence>
<reference evidence="2 3" key="1">
    <citation type="submission" date="2023-07" db="EMBL/GenBank/DDBJ databases">
        <title>Novel species in genus Planococcus.</title>
        <authorList>
            <person name="Ning S."/>
        </authorList>
    </citation>
    <scope>NUCLEOTIDE SEQUENCE [LARGE SCALE GENOMIC DNA]</scope>
    <source>
        <strain evidence="2 3">N017</strain>
    </source>
</reference>
<gene>
    <name evidence="2" type="ORF">QWY13_15705</name>
</gene>
<comment type="caution">
    <text evidence="2">The sequence shown here is derived from an EMBL/GenBank/DDBJ whole genome shotgun (WGS) entry which is preliminary data.</text>
</comment>
<feature type="transmembrane region" description="Helical" evidence="1">
    <location>
        <begin position="60"/>
        <end position="80"/>
    </location>
</feature>
<evidence type="ECO:0000256" key="1">
    <source>
        <dbReference type="SAM" id="Phobius"/>
    </source>
</evidence>
<proteinExistence type="predicted"/>
<sequence>MKIVFQAFLASAAFHAVYFVMTFAVDYAKTVLYRPNMVRAWENTEMLQQEVAFGTADSPFVHFSTFLGLAVICGIFLFAYQKTTVKSNHQEIK</sequence>
<keyword evidence="1" id="KW-0812">Transmembrane</keyword>
<keyword evidence="1" id="KW-1133">Transmembrane helix</keyword>
<evidence type="ECO:0000313" key="3">
    <source>
        <dbReference type="Proteomes" id="UP001172142"/>
    </source>
</evidence>
<dbReference type="Proteomes" id="UP001172142">
    <property type="component" value="Unassembled WGS sequence"/>
</dbReference>
<evidence type="ECO:0008006" key="4">
    <source>
        <dbReference type="Google" id="ProtNLM"/>
    </source>
</evidence>
<protein>
    <recommendedName>
        <fullName evidence="4">Menaquinol-cytochrome c reductase cytochrome b subunit</fullName>
    </recommendedName>
</protein>
<name>A0ABT8NGA4_9BACL</name>
<organism evidence="2 3">
    <name type="scientific">Planococcus shenhongbingii</name>
    <dbReference type="NCBI Taxonomy" id="3058398"/>
    <lineage>
        <taxon>Bacteria</taxon>
        <taxon>Bacillati</taxon>
        <taxon>Bacillota</taxon>
        <taxon>Bacilli</taxon>
        <taxon>Bacillales</taxon>
        <taxon>Caryophanaceae</taxon>
        <taxon>Planococcus</taxon>
    </lineage>
</organism>
<dbReference type="EMBL" id="JAUJWU010000005">
    <property type="protein sequence ID" value="MDN7246926.1"/>
    <property type="molecule type" value="Genomic_DNA"/>
</dbReference>
<accession>A0ABT8NGA4</accession>